<reference evidence="1" key="1">
    <citation type="submission" date="2021-06" db="EMBL/GenBank/DDBJ databases">
        <authorList>
            <person name="Kallberg Y."/>
            <person name="Tangrot J."/>
            <person name="Rosling A."/>
        </authorList>
    </citation>
    <scope>NUCLEOTIDE SEQUENCE</scope>
    <source>
        <strain evidence="1">IA702</strain>
    </source>
</reference>
<evidence type="ECO:0000313" key="2">
    <source>
        <dbReference type="Proteomes" id="UP000789572"/>
    </source>
</evidence>
<protein>
    <submittedName>
        <fullName evidence="1">3636_t:CDS:1</fullName>
    </submittedName>
</protein>
<dbReference type="Proteomes" id="UP000789572">
    <property type="component" value="Unassembled WGS sequence"/>
</dbReference>
<accession>A0A9N9GXQ0</accession>
<keyword evidence="2" id="KW-1185">Reference proteome</keyword>
<dbReference type="EMBL" id="CAJVPJ010002987">
    <property type="protein sequence ID" value="CAG8632703.1"/>
    <property type="molecule type" value="Genomic_DNA"/>
</dbReference>
<proteinExistence type="predicted"/>
<organism evidence="1 2">
    <name type="scientific">Paraglomus occultum</name>
    <dbReference type="NCBI Taxonomy" id="144539"/>
    <lineage>
        <taxon>Eukaryota</taxon>
        <taxon>Fungi</taxon>
        <taxon>Fungi incertae sedis</taxon>
        <taxon>Mucoromycota</taxon>
        <taxon>Glomeromycotina</taxon>
        <taxon>Glomeromycetes</taxon>
        <taxon>Paraglomerales</taxon>
        <taxon>Paraglomeraceae</taxon>
        <taxon>Paraglomus</taxon>
    </lineage>
</organism>
<gene>
    <name evidence="1" type="ORF">POCULU_LOCUS8980</name>
</gene>
<comment type="caution">
    <text evidence="1">The sequence shown here is derived from an EMBL/GenBank/DDBJ whole genome shotgun (WGS) entry which is preliminary data.</text>
</comment>
<evidence type="ECO:0000313" key="1">
    <source>
        <dbReference type="EMBL" id="CAG8632703.1"/>
    </source>
</evidence>
<sequence length="314" mass="35255">MTVLLAKFAKQLFNHDKQTSGKSVDSGRFQSGWNMTFVNDAESKAISQIEEKLRHARDTASEDLDIIEIDLPPIKTEEREEVLEAIHTVFQAERIDNKLYIKRDSYGKGKVHTKLLISITTQLPSWGVCSKAIAVVNGNEFRPDVGGWSQEPTFAERFQPIVNRTPPPSLWIEVAFDRSNDCDNALSKIAYVQRYCPNTDNGIRNPSLGVPYLGHWGIGVTFNAALWYKMQWNEPMVLECGAEFVLIVIPYRSPIPANPNPGTTSVVATASASRSLGVPYLGHWGIGVAFNAVLWYEMQWNEHIVLECGSKHMF</sequence>
<dbReference type="AlphaFoldDB" id="A0A9N9GXQ0"/>
<dbReference type="OrthoDB" id="2305124at2759"/>
<name>A0A9N9GXQ0_9GLOM</name>